<dbReference type="GO" id="GO:0004792">
    <property type="term" value="F:thiosulfate-cyanide sulfurtransferase activity"/>
    <property type="evidence" value="ECO:0007669"/>
    <property type="project" value="TreeGrafter"/>
</dbReference>
<dbReference type="InterPro" id="IPR001763">
    <property type="entry name" value="Rhodanese-like_dom"/>
</dbReference>
<dbReference type="PANTHER" id="PTHR11364">
    <property type="entry name" value="THIOSULFATE SULFERTANSFERASE"/>
    <property type="match status" value="1"/>
</dbReference>
<keyword evidence="2" id="KW-0677">Repeat</keyword>
<dbReference type="InterPro" id="IPR036873">
    <property type="entry name" value="Rhodanese-like_dom_sf"/>
</dbReference>
<evidence type="ECO:0000256" key="2">
    <source>
        <dbReference type="ARBA" id="ARBA00022737"/>
    </source>
</evidence>
<evidence type="ECO:0000313" key="4">
    <source>
        <dbReference type="EMBL" id="TGZ82831.1"/>
    </source>
</evidence>
<evidence type="ECO:0000256" key="1">
    <source>
        <dbReference type="ARBA" id="ARBA00022679"/>
    </source>
</evidence>
<keyword evidence="1" id="KW-0808">Transferase</keyword>
<feature type="domain" description="Rhodanese" evidence="3">
    <location>
        <begin position="184"/>
        <end position="302"/>
    </location>
</feature>
<dbReference type="STRING" id="341454.A0A4S2N194"/>
<dbReference type="SMART" id="SM00450">
    <property type="entry name" value="RHOD"/>
    <property type="match status" value="2"/>
</dbReference>
<dbReference type="GO" id="GO:0005739">
    <property type="term" value="C:mitochondrion"/>
    <property type="evidence" value="ECO:0007669"/>
    <property type="project" value="TreeGrafter"/>
</dbReference>
<protein>
    <submittedName>
        <fullName evidence="4">Rhodanese-like protein</fullName>
    </submittedName>
</protein>
<dbReference type="PROSITE" id="PS50206">
    <property type="entry name" value="RHODANESE_3"/>
    <property type="match status" value="2"/>
</dbReference>
<proteinExistence type="predicted"/>
<dbReference type="CDD" id="cd01449">
    <property type="entry name" value="TST_Repeat_2"/>
    <property type="match status" value="1"/>
</dbReference>
<dbReference type="Proteomes" id="UP000298138">
    <property type="component" value="Unassembled WGS sequence"/>
</dbReference>
<evidence type="ECO:0000313" key="5">
    <source>
        <dbReference type="Proteomes" id="UP000298138"/>
    </source>
</evidence>
<dbReference type="AlphaFoldDB" id="A0A4S2N194"/>
<dbReference type="PANTHER" id="PTHR11364:SF27">
    <property type="entry name" value="SULFURTRANSFERASE"/>
    <property type="match status" value="1"/>
</dbReference>
<sequence length="309" mass="34714">MSTRFLSYLVNPRDLADALEKQKSHPPANDESRIVPISAEWYLPNVARKGYEEFTKCRIPGARFFDVDAIKDPNSPYPHMLPDGKIFAEHMSKMGIRRNDIVVVYDSPHIGIFSAPRAAWTFRVFGHPNVHVLNNFKLWVELGLPTEGGERKKDWEETNYPVVDLEKELVVDYEDMLGLVDEGAREGVEIMDARPVGRFWGEEPEPRPEISSGHAPGAISMPFTELIDPTTKALKPASQLRNIFLSKGIDPSPATDKVLMCGTGVTAVVIETALQEAGIEGKRKVYDGSWTEWAQRVPKDSKLIVKEEE</sequence>
<dbReference type="FunCoup" id="A0A4S2N194">
    <property type="interactions" value="459"/>
</dbReference>
<dbReference type="InterPro" id="IPR045078">
    <property type="entry name" value="TST/MPST-like"/>
</dbReference>
<dbReference type="Gene3D" id="3.40.250.10">
    <property type="entry name" value="Rhodanese-like domain"/>
    <property type="match status" value="2"/>
</dbReference>
<dbReference type="OrthoDB" id="270167at2759"/>
<accession>A0A4S2N194</accession>
<organism evidence="4 5">
    <name type="scientific">Ascodesmis nigricans</name>
    <dbReference type="NCBI Taxonomy" id="341454"/>
    <lineage>
        <taxon>Eukaryota</taxon>
        <taxon>Fungi</taxon>
        <taxon>Dikarya</taxon>
        <taxon>Ascomycota</taxon>
        <taxon>Pezizomycotina</taxon>
        <taxon>Pezizomycetes</taxon>
        <taxon>Pezizales</taxon>
        <taxon>Ascodesmidaceae</taxon>
        <taxon>Ascodesmis</taxon>
    </lineage>
</organism>
<dbReference type="Pfam" id="PF00581">
    <property type="entry name" value="Rhodanese"/>
    <property type="match status" value="2"/>
</dbReference>
<dbReference type="EMBL" id="ML220114">
    <property type="protein sequence ID" value="TGZ82831.1"/>
    <property type="molecule type" value="Genomic_DNA"/>
</dbReference>
<dbReference type="FunFam" id="3.40.250.10:FF:000033">
    <property type="entry name" value="Thiosulfate sulfurtransferase TUM1"/>
    <property type="match status" value="1"/>
</dbReference>
<dbReference type="CDD" id="cd01448">
    <property type="entry name" value="TST_Repeat_1"/>
    <property type="match status" value="1"/>
</dbReference>
<dbReference type="InParanoid" id="A0A4S2N194"/>
<feature type="domain" description="Rhodanese" evidence="3">
    <location>
        <begin position="52"/>
        <end position="148"/>
    </location>
</feature>
<evidence type="ECO:0000259" key="3">
    <source>
        <dbReference type="PROSITE" id="PS50206"/>
    </source>
</evidence>
<keyword evidence="5" id="KW-1185">Reference proteome</keyword>
<name>A0A4S2N194_9PEZI</name>
<gene>
    <name evidence="4" type="ORF">EX30DRAFT_347201</name>
</gene>
<reference evidence="4 5" key="1">
    <citation type="submission" date="2019-04" db="EMBL/GenBank/DDBJ databases">
        <title>Comparative genomics and transcriptomics to analyze fruiting body development in filamentous ascomycetes.</title>
        <authorList>
            <consortium name="DOE Joint Genome Institute"/>
            <person name="Lutkenhaus R."/>
            <person name="Traeger S."/>
            <person name="Breuer J."/>
            <person name="Kuo A."/>
            <person name="Lipzen A."/>
            <person name="Pangilinan J."/>
            <person name="Dilworth D."/>
            <person name="Sandor L."/>
            <person name="Poggeler S."/>
            <person name="Barry K."/>
            <person name="Grigoriev I.V."/>
            <person name="Nowrousian M."/>
        </authorList>
    </citation>
    <scope>NUCLEOTIDE SEQUENCE [LARGE SCALE GENOMIC DNA]</scope>
    <source>
        <strain evidence="4 5">CBS 389.68</strain>
    </source>
</reference>
<dbReference type="SUPFAM" id="SSF52821">
    <property type="entry name" value="Rhodanese/Cell cycle control phosphatase"/>
    <property type="match status" value="2"/>
</dbReference>